<evidence type="ECO:0000313" key="3">
    <source>
        <dbReference type="EMBL" id="QSZ67721.1"/>
    </source>
</evidence>
<evidence type="ECO:0000313" key="4">
    <source>
        <dbReference type="Proteomes" id="UP001042704"/>
    </source>
</evidence>
<feature type="coiled-coil region" evidence="1">
    <location>
        <begin position="1"/>
        <end position="60"/>
    </location>
</feature>
<dbReference type="AlphaFoldDB" id="A0A8A3S7L6"/>
<evidence type="ECO:0000256" key="1">
    <source>
        <dbReference type="SAM" id="Coils"/>
    </source>
</evidence>
<sequence length="186" mass="21517">MLKKDAKVKFLEHQLEEREREIVSMHGAEKTFINPEDERVYRLEQRVRDLEALVKGLTEEVLDLKTITMKLYRAYETKARAAEKPRSRVVVDERVEEVEPPVPVQIPVKEIPEVREEDERDLDLIMQTDGTLKRERRYGSDYIIAPTKYQVPPGLGGGRKGEAPRKSVRKGGDIIFAEEEDDSITK</sequence>
<dbReference type="KEGG" id="maqe:RJ40_09475"/>
<reference evidence="3" key="1">
    <citation type="journal article" date="2001" name="Int. J. Syst. Evol. Microbiol.">
        <title>Methanofollis aquaemaris sp. nov., a methanogen isolated from an aquaculture fish pond.</title>
        <authorList>
            <person name="Lai M.C."/>
            <person name="Chen S.C."/>
        </authorList>
    </citation>
    <scope>NUCLEOTIDE SEQUENCE</scope>
    <source>
        <strain evidence="3">N2F9704</strain>
    </source>
</reference>
<dbReference type="InterPro" id="IPR055940">
    <property type="entry name" value="DUF7518"/>
</dbReference>
<dbReference type="EMBL" id="CP036172">
    <property type="protein sequence ID" value="QSZ67721.1"/>
    <property type="molecule type" value="Genomic_DNA"/>
</dbReference>
<dbReference type="RefSeq" id="WP_265580632.1">
    <property type="nucleotide sequence ID" value="NZ_CP036172.1"/>
</dbReference>
<evidence type="ECO:0000256" key="2">
    <source>
        <dbReference type="SAM" id="MobiDB-lite"/>
    </source>
</evidence>
<gene>
    <name evidence="3" type="ORF">RJ40_09475</name>
</gene>
<dbReference type="Pfam" id="PF24362">
    <property type="entry name" value="DUF7518"/>
    <property type="match status" value="1"/>
</dbReference>
<proteinExistence type="predicted"/>
<accession>A0A8A3S7L6</accession>
<name>A0A8A3S7L6_9EURY</name>
<feature type="region of interest" description="Disordered" evidence="2">
    <location>
        <begin position="149"/>
        <end position="186"/>
    </location>
</feature>
<dbReference type="GeneID" id="76424600"/>
<dbReference type="Proteomes" id="UP001042704">
    <property type="component" value="Chromosome"/>
</dbReference>
<keyword evidence="1" id="KW-0175">Coiled coil</keyword>
<protein>
    <submittedName>
        <fullName evidence="3">Uncharacterized protein</fullName>
    </submittedName>
</protein>
<keyword evidence="4" id="KW-1185">Reference proteome</keyword>
<reference evidence="3" key="2">
    <citation type="submission" date="2019-02" db="EMBL/GenBank/DDBJ databases">
        <authorList>
            <person name="Chen S.-C."/>
            <person name="Chien H.-H."/>
            <person name="Lai M.-C."/>
        </authorList>
    </citation>
    <scope>NUCLEOTIDE SEQUENCE</scope>
    <source>
        <strain evidence="3">N2F9704</strain>
    </source>
</reference>
<organism evidence="3 4">
    <name type="scientific">Methanofollis aquaemaris</name>
    <dbReference type="NCBI Taxonomy" id="126734"/>
    <lineage>
        <taxon>Archaea</taxon>
        <taxon>Methanobacteriati</taxon>
        <taxon>Methanobacteriota</taxon>
        <taxon>Stenosarchaea group</taxon>
        <taxon>Methanomicrobia</taxon>
        <taxon>Methanomicrobiales</taxon>
        <taxon>Methanomicrobiaceae</taxon>
        <taxon>Methanofollis</taxon>
    </lineage>
</organism>
<feature type="compositionally biased region" description="Acidic residues" evidence="2">
    <location>
        <begin position="176"/>
        <end position="186"/>
    </location>
</feature>